<comment type="caution">
    <text evidence="2">The sequence shown here is derived from an EMBL/GenBank/DDBJ whole genome shotgun (WGS) entry which is preliminary data.</text>
</comment>
<dbReference type="EMBL" id="BGPR01036169">
    <property type="protein sequence ID" value="GBO11262.1"/>
    <property type="molecule type" value="Genomic_DNA"/>
</dbReference>
<proteinExistence type="predicted"/>
<dbReference type="AlphaFoldDB" id="A0A4Y2UEZ5"/>
<dbReference type="Proteomes" id="UP000499080">
    <property type="component" value="Unassembled WGS sequence"/>
</dbReference>
<organism evidence="2 3">
    <name type="scientific">Araneus ventricosus</name>
    <name type="common">Orbweaver spider</name>
    <name type="synonym">Epeira ventricosa</name>
    <dbReference type="NCBI Taxonomy" id="182803"/>
    <lineage>
        <taxon>Eukaryota</taxon>
        <taxon>Metazoa</taxon>
        <taxon>Ecdysozoa</taxon>
        <taxon>Arthropoda</taxon>
        <taxon>Chelicerata</taxon>
        <taxon>Arachnida</taxon>
        <taxon>Araneae</taxon>
        <taxon>Araneomorphae</taxon>
        <taxon>Entelegynae</taxon>
        <taxon>Araneoidea</taxon>
        <taxon>Araneidae</taxon>
        <taxon>Araneus</taxon>
    </lineage>
</organism>
<evidence type="ECO:0000256" key="1">
    <source>
        <dbReference type="SAM" id="MobiDB-lite"/>
    </source>
</evidence>
<gene>
    <name evidence="2" type="ORF">AVEN_246910_1</name>
</gene>
<name>A0A4Y2UEZ5_ARAVE</name>
<feature type="region of interest" description="Disordered" evidence="1">
    <location>
        <begin position="28"/>
        <end position="55"/>
    </location>
</feature>
<sequence>MKCLLESGHIDNCVPVTLSPDDAKIIKHVPAKEKRDGEDEDEDEDDTPTQKVMGKEADIHEICGAMFIYFST</sequence>
<keyword evidence="3" id="KW-1185">Reference proteome</keyword>
<accession>A0A4Y2UEZ5</accession>
<feature type="compositionally biased region" description="Basic and acidic residues" evidence="1">
    <location>
        <begin position="28"/>
        <end position="37"/>
    </location>
</feature>
<protein>
    <submittedName>
        <fullName evidence="2">Uncharacterized protein</fullName>
    </submittedName>
</protein>
<evidence type="ECO:0000313" key="3">
    <source>
        <dbReference type="Proteomes" id="UP000499080"/>
    </source>
</evidence>
<feature type="compositionally biased region" description="Acidic residues" evidence="1">
    <location>
        <begin position="38"/>
        <end position="47"/>
    </location>
</feature>
<reference evidence="2 3" key="1">
    <citation type="journal article" date="2019" name="Sci. Rep.">
        <title>Orb-weaving spider Araneus ventricosus genome elucidates the spidroin gene catalogue.</title>
        <authorList>
            <person name="Kono N."/>
            <person name="Nakamura H."/>
            <person name="Ohtoshi R."/>
            <person name="Moran D.A.P."/>
            <person name="Shinohara A."/>
            <person name="Yoshida Y."/>
            <person name="Fujiwara M."/>
            <person name="Mori M."/>
            <person name="Tomita M."/>
            <person name="Arakawa K."/>
        </authorList>
    </citation>
    <scope>NUCLEOTIDE SEQUENCE [LARGE SCALE GENOMIC DNA]</scope>
</reference>
<evidence type="ECO:0000313" key="2">
    <source>
        <dbReference type="EMBL" id="GBO11262.1"/>
    </source>
</evidence>